<protein>
    <recommendedName>
        <fullName evidence="3">DNA alkylation repair protein</fullName>
    </recommendedName>
</protein>
<dbReference type="SUPFAM" id="SSF48371">
    <property type="entry name" value="ARM repeat"/>
    <property type="match status" value="1"/>
</dbReference>
<dbReference type="Pfam" id="PF08713">
    <property type="entry name" value="DNA_alkylation"/>
    <property type="match status" value="1"/>
</dbReference>
<dbReference type="PANTHER" id="PTHR34070">
    <property type="entry name" value="ARMADILLO-TYPE FOLD"/>
    <property type="match status" value="1"/>
</dbReference>
<organism evidence="1 2">
    <name type="scientific">Vibrio ouci</name>
    <dbReference type="NCBI Taxonomy" id="2499078"/>
    <lineage>
        <taxon>Bacteria</taxon>
        <taxon>Pseudomonadati</taxon>
        <taxon>Pseudomonadota</taxon>
        <taxon>Gammaproteobacteria</taxon>
        <taxon>Vibrionales</taxon>
        <taxon>Vibrionaceae</taxon>
        <taxon>Vibrio</taxon>
    </lineage>
</organism>
<name>A0A4Y8WAK7_9VIBR</name>
<dbReference type="CDD" id="cd07064">
    <property type="entry name" value="AlkD_like_1"/>
    <property type="match status" value="1"/>
</dbReference>
<gene>
    <name evidence="1" type="ORF">ELS82_22330</name>
</gene>
<dbReference type="Gene3D" id="1.25.40.290">
    <property type="entry name" value="ARM repeat domains"/>
    <property type="match status" value="1"/>
</dbReference>
<comment type="caution">
    <text evidence="1">The sequence shown here is derived from an EMBL/GenBank/DDBJ whole genome shotgun (WGS) entry which is preliminary data.</text>
</comment>
<dbReference type="Gene3D" id="1.20.1660.10">
    <property type="entry name" value="Hypothetical protein (EF3068)"/>
    <property type="match status" value="1"/>
</dbReference>
<dbReference type="OrthoDB" id="9775346at2"/>
<dbReference type="AlphaFoldDB" id="A0A4Y8WAK7"/>
<keyword evidence="2" id="KW-1185">Reference proteome</keyword>
<dbReference type="PANTHER" id="PTHR34070:SF1">
    <property type="entry name" value="DNA ALKYLATION REPAIR PROTEIN"/>
    <property type="match status" value="1"/>
</dbReference>
<accession>A0A4Y8WAK7</accession>
<evidence type="ECO:0000313" key="1">
    <source>
        <dbReference type="EMBL" id="TFH89428.1"/>
    </source>
</evidence>
<sequence>MHSWTMAVKAALAPLANQERAEQMQAYMRDQFVFYGIPSPQRRAALKALFAQPQLPDLGALPTVVRELWQQPQREYQLVAVDLLIKCKKPLSHIFLAEVEALITTKSWWDTVDLLASHIVAALSINHPDQTQDALQRWRRSDNLWLRRTTLLYQLKFKHLTDERLLFEIIRENQADEAFFIQKAIGWALREYSKTNAHAVESFIEQQRIQGLAQREGLKWLRNNARSAVTEPTRRDTR</sequence>
<proteinExistence type="predicted"/>
<reference evidence="1 2" key="1">
    <citation type="submission" date="2019-01" db="EMBL/GenBank/DDBJ databases">
        <title>Vibrio BEI176 sp. nov, a marine bacterium isolated from China: eastern marignal seas.</title>
        <authorList>
            <person name="Li B."/>
        </authorList>
    </citation>
    <scope>NUCLEOTIDE SEQUENCE [LARGE SCALE GENOMIC DNA]</scope>
    <source>
        <strain evidence="1 2">BEI176</strain>
    </source>
</reference>
<dbReference type="InterPro" id="IPR016024">
    <property type="entry name" value="ARM-type_fold"/>
</dbReference>
<evidence type="ECO:0000313" key="2">
    <source>
        <dbReference type="Proteomes" id="UP000297753"/>
    </source>
</evidence>
<dbReference type="InterPro" id="IPR014825">
    <property type="entry name" value="DNA_alkylation"/>
</dbReference>
<evidence type="ECO:0008006" key="3">
    <source>
        <dbReference type="Google" id="ProtNLM"/>
    </source>
</evidence>
<dbReference type="Proteomes" id="UP000297753">
    <property type="component" value="Unassembled WGS sequence"/>
</dbReference>
<dbReference type="RefSeq" id="WP_134837412.1">
    <property type="nucleotide sequence ID" value="NZ_SATR01000068.1"/>
</dbReference>
<dbReference type="EMBL" id="SATR01000068">
    <property type="protein sequence ID" value="TFH89428.1"/>
    <property type="molecule type" value="Genomic_DNA"/>
</dbReference>